<keyword evidence="16" id="KW-1015">Disulfide bond</keyword>
<evidence type="ECO:0000256" key="16">
    <source>
        <dbReference type="ARBA" id="ARBA00023157"/>
    </source>
</evidence>
<comment type="catalytic activity">
    <reaction evidence="19">
        <text>L-threonyl-[protein] + ATP = O-phospho-L-threonyl-[protein] + ADP + H(+)</text>
        <dbReference type="Rhea" id="RHEA:46608"/>
        <dbReference type="Rhea" id="RHEA-COMP:11060"/>
        <dbReference type="Rhea" id="RHEA-COMP:11605"/>
        <dbReference type="ChEBI" id="CHEBI:15378"/>
        <dbReference type="ChEBI" id="CHEBI:30013"/>
        <dbReference type="ChEBI" id="CHEBI:30616"/>
        <dbReference type="ChEBI" id="CHEBI:61977"/>
        <dbReference type="ChEBI" id="CHEBI:456216"/>
        <dbReference type="EC" id="2.7.11.1"/>
    </reaction>
</comment>
<dbReference type="Gene3D" id="3.30.200.20">
    <property type="entry name" value="Phosphorylase Kinase, domain 1"/>
    <property type="match status" value="1"/>
</dbReference>
<dbReference type="InterPro" id="IPR001245">
    <property type="entry name" value="Ser-Thr/Tyr_kinase_cat_dom"/>
</dbReference>
<dbReference type="InterPro" id="IPR013210">
    <property type="entry name" value="LRR_N_plant-typ"/>
</dbReference>
<evidence type="ECO:0000256" key="4">
    <source>
        <dbReference type="ARBA" id="ARBA00022475"/>
    </source>
</evidence>
<proteinExistence type="inferred from homology"/>
<dbReference type="SMART" id="SM00220">
    <property type="entry name" value="S_TKc"/>
    <property type="match status" value="1"/>
</dbReference>
<feature type="region of interest" description="Disordered" evidence="22">
    <location>
        <begin position="464"/>
        <end position="504"/>
    </location>
</feature>
<keyword evidence="12" id="KW-0418">Kinase</keyword>
<dbReference type="InterPro" id="IPR008271">
    <property type="entry name" value="Ser/Thr_kinase_AS"/>
</dbReference>
<dbReference type="Pfam" id="PF08263">
    <property type="entry name" value="LRRNT_2"/>
    <property type="match status" value="2"/>
</dbReference>
<keyword evidence="8" id="KW-0812">Transmembrane</keyword>
<evidence type="ECO:0000256" key="17">
    <source>
        <dbReference type="ARBA" id="ARBA00023170"/>
    </source>
</evidence>
<dbReference type="Pfam" id="PF12799">
    <property type="entry name" value="LRR_4"/>
    <property type="match status" value="1"/>
</dbReference>
<evidence type="ECO:0000256" key="23">
    <source>
        <dbReference type="SAM" id="SignalP"/>
    </source>
</evidence>
<evidence type="ECO:0000256" key="6">
    <source>
        <dbReference type="ARBA" id="ARBA00022614"/>
    </source>
</evidence>
<evidence type="ECO:0000256" key="9">
    <source>
        <dbReference type="ARBA" id="ARBA00022729"/>
    </source>
</evidence>
<keyword evidence="18" id="KW-0325">Glycoprotein</keyword>
<dbReference type="Gene3D" id="1.10.510.10">
    <property type="entry name" value="Transferase(Phosphotransferase) domain 1"/>
    <property type="match status" value="1"/>
</dbReference>
<feature type="binding site" evidence="21">
    <location>
        <position position="640"/>
    </location>
    <ligand>
        <name>ATP</name>
        <dbReference type="ChEBI" id="CHEBI:30616"/>
    </ligand>
</feature>
<evidence type="ECO:0000256" key="11">
    <source>
        <dbReference type="ARBA" id="ARBA00022741"/>
    </source>
</evidence>
<dbReference type="GO" id="GO:0004674">
    <property type="term" value="F:protein serine/threonine kinase activity"/>
    <property type="evidence" value="ECO:0007669"/>
    <property type="project" value="UniProtKB-KW"/>
</dbReference>
<comment type="similarity">
    <text evidence="2">Belongs to the protein kinase superfamily. Ser/Thr protein kinase family.</text>
</comment>
<evidence type="ECO:0000256" key="21">
    <source>
        <dbReference type="PROSITE-ProRule" id="PRU10141"/>
    </source>
</evidence>
<keyword evidence="9 23" id="KW-0732">Signal</keyword>
<dbReference type="FunFam" id="3.30.200.20:FF:000226">
    <property type="entry name" value="receptor protein kinase TMK1"/>
    <property type="match status" value="1"/>
</dbReference>
<accession>A0A5J9WAL4</accession>
<dbReference type="GO" id="GO:0005886">
    <property type="term" value="C:plasma membrane"/>
    <property type="evidence" value="ECO:0007669"/>
    <property type="project" value="UniProtKB-SubCell"/>
</dbReference>
<evidence type="ECO:0000256" key="14">
    <source>
        <dbReference type="ARBA" id="ARBA00022989"/>
    </source>
</evidence>
<evidence type="ECO:0000256" key="7">
    <source>
        <dbReference type="ARBA" id="ARBA00022679"/>
    </source>
</evidence>
<keyword evidence="4" id="KW-1003">Cell membrane</keyword>
<feature type="signal peptide" evidence="23">
    <location>
        <begin position="1"/>
        <end position="37"/>
    </location>
</feature>
<keyword evidence="6" id="KW-0433">Leucine-rich repeat</keyword>
<dbReference type="PANTHER" id="PTHR47986:SF29">
    <property type="entry name" value="RECEPTOR PROTEIN KINASE TMK1"/>
    <property type="match status" value="1"/>
</dbReference>
<feature type="domain" description="Protein kinase" evidence="24">
    <location>
        <begin position="612"/>
        <end position="893"/>
    </location>
</feature>
<dbReference type="GO" id="GO:0005524">
    <property type="term" value="F:ATP binding"/>
    <property type="evidence" value="ECO:0007669"/>
    <property type="project" value="UniProtKB-UniRule"/>
</dbReference>
<dbReference type="PROSITE" id="PS50011">
    <property type="entry name" value="PROTEIN_KINASE_DOM"/>
    <property type="match status" value="1"/>
</dbReference>
<evidence type="ECO:0000313" key="25">
    <source>
        <dbReference type="EMBL" id="TVU45379.1"/>
    </source>
</evidence>
<keyword evidence="17" id="KW-0675">Receptor</keyword>
<name>A0A5J9WAL4_9POAL</name>
<dbReference type="SMART" id="SM00369">
    <property type="entry name" value="LRR_TYP"/>
    <property type="match status" value="5"/>
</dbReference>
<gene>
    <name evidence="25" type="ORF">EJB05_04866</name>
</gene>
<dbReference type="FunFam" id="3.80.10.10:FF:000190">
    <property type="entry name" value="Receptor-like kinase TMK4"/>
    <property type="match status" value="1"/>
</dbReference>
<dbReference type="Proteomes" id="UP000324897">
    <property type="component" value="Chromosome 5"/>
</dbReference>
<dbReference type="PROSITE" id="PS00107">
    <property type="entry name" value="PROTEIN_KINASE_ATP"/>
    <property type="match status" value="1"/>
</dbReference>
<dbReference type="EC" id="2.7.11.1" evidence="3"/>
<dbReference type="SUPFAM" id="SSF56112">
    <property type="entry name" value="Protein kinase-like (PK-like)"/>
    <property type="match status" value="1"/>
</dbReference>
<evidence type="ECO:0000256" key="2">
    <source>
        <dbReference type="ARBA" id="ARBA00008684"/>
    </source>
</evidence>
<evidence type="ECO:0000256" key="5">
    <source>
        <dbReference type="ARBA" id="ARBA00022527"/>
    </source>
</evidence>
<dbReference type="InterPro" id="IPR052422">
    <property type="entry name" value="Auxin_Ser/Thr_Kinase"/>
</dbReference>
<evidence type="ECO:0000256" key="22">
    <source>
        <dbReference type="SAM" id="MobiDB-lite"/>
    </source>
</evidence>
<dbReference type="FunFam" id="3.80.10.10:FF:000129">
    <property type="entry name" value="Leucine-rich repeat receptor-like kinase"/>
    <property type="match status" value="1"/>
</dbReference>
<comment type="catalytic activity">
    <reaction evidence="20">
        <text>L-seryl-[protein] + ATP = O-phospho-L-seryl-[protein] + ADP + H(+)</text>
        <dbReference type="Rhea" id="RHEA:17989"/>
        <dbReference type="Rhea" id="RHEA-COMP:9863"/>
        <dbReference type="Rhea" id="RHEA-COMP:11604"/>
        <dbReference type="ChEBI" id="CHEBI:15378"/>
        <dbReference type="ChEBI" id="CHEBI:29999"/>
        <dbReference type="ChEBI" id="CHEBI:30616"/>
        <dbReference type="ChEBI" id="CHEBI:83421"/>
        <dbReference type="ChEBI" id="CHEBI:456216"/>
        <dbReference type="EC" id="2.7.11.1"/>
    </reaction>
</comment>
<dbReference type="InterPro" id="IPR025875">
    <property type="entry name" value="Leu-rich_rpt_4"/>
</dbReference>
<dbReference type="OrthoDB" id="1607253at2759"/>
<dbReference type="Gramene" id="TVU45379">
    <property type="protein sequence ID" value="TVU45379"/>
    <property type="gene ID" value="EJB05_04866"/>
</dbReference>
<keyword evidence="14" id="KW-1133">Transmembrane helix</keyword>
<evidence type="ECO:0000256" key="3">
    <source>
        <dbReference type="ARBA" id="ARBA00012513"/>
    </source>
</evidence>
<evidence type="ECO:0000256" key="8">
    <source>
        <dbReference type="ARBA" id="ARBA00022692"/>
    </source>
</evidence>
<dbReference type="InterPro" id="IPR017441">
    <property type="entry name" value="Protein_kinase_ATP_BS"/>
</dbReference>
<dbReference type="PANTHER" id="PTHR47986">
    <property type="entry name" value="OSJNBA0070M12.3 PROTEIN"/>
    <property type="match status" value="1"/>
</dbReference>
<sequence length="967" mass="102574">MPSPTASTAGRRRRGGGAGPWCAAVILVLALAVGAAAQTSPSDVEAMRAVAKALGADKTLGWDTAGDPCSPKPWDGVSCQGGRVTRIQVGKRGLKGTLAPEVRNLSELTHLEVMFNELYGPLPSLGGHGGLSQLQFLLAHNCNFTSIPPGFFGGLNSLVVIDIDHNPFAPWTLPADLGGCTSLQNFSANSANVTGNIPDFFGAMPSLAQLGLADNLLSGPVPVSLSGAPIVQLWLNNQGGDKLNGSINFVTKMTGLQQLWLQSNTFTGPLPDFKGLDSLQDLQLRDNQFTGPVPGTLANLKALKKLTLTNNLLQGPTPNFPKSVVVDMLDGTERFCLPNPGVPCDPRVNLLLEVAAGFMYPKKLADDWKGNDPCNGFTGVTCNSTGNITVLNLKDMGLSGSIPPSIGKIASLQTLVLANNNITGTVPKEIAALPALKNVDLSNNNLYGELPPFAKNVLVKTDGNPNIGKDAPAPTAGSGGTGGGDNSPSGGGSGNSGKNGGSSSTSAGVIAGSVVGAVAGLGLIGALGFYCYKRKQKPLGRVQSPHAMVVHPRHSGSDDMVKITVAGGNANGGARVSETYSHGSSDPHEIRVPDGGNMVISIQVLRNVTNNFSQENILGRGGFGTVYKGELHDGTKIAVKRMEAGVMGNKGLNEFKSEIAVLTKVRHRNLVSLLGYCLDGNERILVYEYMPQGTLSEHLFEWSEHNLRPLEWKKRLSIALDVARGVEYLHSLAQQTFIHRDLKPSNILLGDDMKAKVADFGLVRLAPSDGKCVSVETRLAGTFGYLAPEYAVTGRVTTKADVFSFGVILMELITGRRALDETQPEDSMHLVTWFRRMQLNKDTFRKAIDPVIDLDEETFASVSTVAELAGHCCAREPHQRPDMGHAVNVLSTLSDVWKPSDPDSDDSYGIDLDMTLPQALKKWQAFEDSSHFDGATSSFVASLDNTQTSIPTRPPGFAESFTSADGR</sequence>
<evidence type="ECO:0000256" key="1">
    <source>
        <dbReference type="ARBA" id="ARBA00004162"/>
    </source>
</evidence>
<evidence type="ECO:0000256" key="15">
    <source>
        <dbReference type="ARBA" id="ARBA00023136"/>
    </source>
</evidence>
<feature type="non-terminal residue" evidence="25">
    <location>
        <position position="1"/>
    </location>
</feature>
<reference evidence="25 26" key="1">
    <citation type="journal article" date="2019" name="Sci. Rep.">
        <title>A high-quality genome of Eragrostis curvula grass provides insights into Poaceae evolution and supports new strategies to enhance forage quality.</title>
        <authorList>
            <person name="Carballo J."/>
            <person name="Santos B.A.C.M."/>
            <person name="Zappacosta D."/>
            <person name="Garbus I."/>
            <person name="Selva J.P."/>
            <person name="Gallo C.A."/>
            <person name="Diaz A."/>
            <person name="Albertini E."/>
            <person name="Caccamo M."/>
            <person name="Echenique V."/>
        </authorList>
    </citation>
    <scope>NUCLEOTIDE SEQUENCE [LARGE SCALE GENOMIC DNA]</scope>
    <source>
        <strain evidence="26">cv. Victoria</strain>
        <tissue evidence="25">Leaf</tissue>
    </source>
</reference>
<feature type="compositionally biased region" description="Gly residues" evidence="22">
    <location>
        <begin position="477"/>
        <end position="500"/>
    </location>
</feature>
<comment type="caution">
    <text evidence="25">The sequence shown here is derived from an EMBL/GenBank/DDBJ whole genome shotgun (WGS) entry which is preliminary data.</text>
</comment>
<feature type="region of interest" description="Disordered" evidence="22">
    <location>
        <begin position="945"/>
        <end position="967"/>
    </location>
</feature>
<dbReference type="InterPro" id="IPR000719">
    <property type="entry name" value="Prot_kinase_dom"/>
</dbReference>
<dbReference type="EMBL" id="RWGY01000004">
    <property type="protein sequence ID" value="TVU45379.1"/>
    <property type="molecule type" value="Genomic_DNA"/>
</dbReference>
<dbReference type="Gene3D" id="3.80.10.10">
    <property type="entry name" value="Ribonuclease Inhibitor"/>
    <property type="match status" value="2"/>
</dbReference>
<comment type="subcellular location">
    <subcellularLocation>
        <location evidence="1">Cell membrane</location>
        <topology evidence="1">Single-pass membrane protein</topology>
    </subcellularLocation>
</comment>
<dbReference type="InterPro" id="IPR001611">
    <property type="entry name" value="Leu-rich_rpt"/>
</dbReference>
<keyword evidence="11 21" id="KW-0547">Nucleotide-binding</keyword>
<feature type="chain" id="PRO_5023939469" description="non-specific serine/threonine protein kinase" evidence="23">
    <location>
        <begin position="38"/>
        <end position="967"/>
    </location>
</feature>
<dbReference type="PROSITE" id="PS00108">
    <property type="entry name" value="PROTEIN_KINASE_ST"/>
    <property type="match status" value="1"/>
</dbReference>
<dbReference type="InterPro" id="IPR032675">
    <property type="entry name" value="LRR_dom_sf"/>
</dbReference>
<keyword evidence="5" id="KW-0723">Serine/threonine-protein kinase</keyword>
<evidence type="ECO:0000256" key="13">
    <source>
        <dbReference type="ARBA" id="ARBA00022840"/>
    </source>
</evidence>
<dbReference type="AlphaFoldDB" id="A0A5J9WAL4"/>
<dbReference type="CDD" id="cd14066">
    <property type="entry name" value="STKc_IRAK"/>
    <property type="match status" value="1"/>
</dbReference>
<keyword evidence="10" id="KW-0677">Repeat</keyword>
<evidence type="ECO:0000256" key="10">
    <source>
        <dbReference type="ARBA" id="ARBA00022737"/>
    </source>
</evidence>
<evidence type="ECO:0000256" key="18">
    <source>
        <dbReference type="ARBA" id="ARBA00023180"/>
    </source>
</evidence>
<dbReference type="InterPro" id="IPR011009">
    <property type="entry name" value="Kinase-like_dom_sf"/>
</dbReference>
<keyword evidence="15" id="KW-0472">Membrane</keyword>
<dbReference type="SUPFAM" id="SSF52058">
    <property type="entry name" value="L domain-like"/>
    <property type="match status" value="1"/>
</dbReference>
<evidence type="ECO:0000256" key="20">
    <source>
        <dbReference type="ARBA" id="ARBA00048679"/>
    </source>
</evidence>
<dbReference type="FunFam" id="1.10.510.10:FF:000198">
    <property type="entry name" value="receptor protein kinase TMK1"/>
    <property type="match status" value="1"/>
</dbReference>
<organism evidence="25 26">
    <name type="scientific">Eragrostis curvula</name>
    <name type="common">weeping love grass</name>
    <dbReference type="NCBI Taxonomy" id="38414"/>
    <lineage>
        <taxon>Eukaryota</taxon>
        <taxon>Viridiplantae</taxon>
        <taxon>Streptophyta</taxon>
        <taxon>Embryophyta</taxon>
        <taxon>Tracheophyta</taxon>
        <taxon>Spermatophyta</taxon>
        <taxon>Magnoliopsida</taxon>
        <taxon>Liliopsida</taxon>
        <taxon>Poales</taxon>
        <taxon>Poaceae</taxon>
        <taxon>PACMAD clade</taxon>
        <taxon>Chloridoideae</taxon>
        <taxon>Eragrostideae</taxon>
        <taxon>Eragrostidinae</taxon>
        <taxon>Eragrostis</taxon>
    </lineage>
</organism>
<keyword evidence="13 21" id="KW-0067">ATP-binding</keyword>
<evidence type="ECO:0000259" key="24">
    <source>
        <dbReference type="PROSITE" id="PS50011"/>
    </source>
</evidence>
<protein>
    <recommendedName>
        <fullName evidence="3">non-specific serine/threonine protein kinase</fullName>
        <ecNumber evidence="3">2.7.11.1</ecNumber>
    </recommendedName>
</protein>
<dbReference type="InterPro" id="IPR003591">
    <property type="entry name" value="Leu-rich_rpt_typical-subtyp"/>
</dbReference>
<dbReference type="Pfam" id="PF07714">
    <property type="entry name" value="PK_Tyr_Ser-Thr"/>
    <property type="match status" value="1"/>
</dbReference>
<keyword evidence="26" id="KW-1185">Reference proteome</keyword>
<evidence type="ECO:0000256" key="19">
    <source>
        <dbReference type="ARBA" id="ARBA00047899"/>
    </source>
</evidence>
<dbReference type="Pfam" id="PF00560">
    <property type="entry name" value="LRR_1"/>
    <property type="match status" value="1"/>
</dbReference>
<evidence type="ECO:0000313" key="26">
    <source>
        <dbReference type="Proteomes" id="UP000324897"/>
    </source>
</evidence>
<keyword evidence="7" id="KW-0808">Transferase</keyword>
<evidence type="ECO:0000256" key="12">
    <source>
        <dbReference type="ARBA" id="ARBA00022777"/>
    </source>
</evidence>